<dbReference type="EMBL" id="GBRH01237078">
    <property type="protein sequence ID" value="JAD60817.1"/>
    <property type="molecule type" value="Transcribed_RNA"/>
</dbReference>
<proteinExistence type="predicted"/>
<reference evidence="1" key="1">
    <citation type="submission" date="2014-09" db="EMBL/GenBank/DDBJ databases">
        <authorList>
            <person name="Magalhaes I.L.F."/>
            <person name="Oliveira U."/>
            <person name="Santos F.R."/>
            <person name="Vidigal T.H.D.A."/>
            <person name="Brescovit A.D."/>
            <person name="Santos A.J."/>
        </authorList>
    </citation>
    <scope>NUCLEOTIDE SEQUENCE</scope>
    <source>
        <tissue evidence="1">Shoot tissue taken approximately 20 cm above the soil surface</tissue>
    </source>
</reference>
<organism evidence="1">
    <name type="scientific">Arundo donax</name>
    <name type="common">Giant reed</name>
    <name type="synonym">Donax arundinaceus</name>
    <dbReference type="NCBI Taxonomy" id="35708"/>
    <lineage>
        <taxon>Eukaryota</taxon>
        <taxon>Viridiplantae</taxon>
        <taxon>Streptophyta</taxon>
        <taxon>Embryophyta</taxon>
        <taxon>Tracheophyta</taxon>
        <taxon>Spermatophyta</taxon>
        <taxon>Magnoliopsida</taxon>
        <taxon>Liliopsida</taxon>
        <taxon>Poales</taxon>
        <taxon>Poaceae</taxon>
        <taxon>PACMAD clade</taxon>
        <taxon>Arundinoideae</taxon>
        <taxon>Arundineae</taxon>
        <taxon>Arundo</taxon>
    </lineage>
</organism>
<sequence>MLTQPFLIKNSHT</sequence>
<name>A0A0A9BNH1_ARUDO</name>
<protein>
    <submittedName>
        <fullName evidence="1">Uncharacterized protein</fullName>
    </submittedName>
</protein>
<accession>A0A0A9BNH1</accession>
<reference evidence="1" key="2">
    <citation type="journal article" date="2015" name="Data Brief">
        <title>Shoot transcriptome of the giant reed, Arundo donax.</title>
        <authorList>
            <person name="Barrero R.A."/>
            <person name="Guerrero F.D."/>
            <person name="Moolhuijzen P."/>
            <person name="Goolsby J.A."/>
            <person name="Tidwell J."/>
            <person name="Bellgard S.E."/>
            <person name="Bellgard M.I."/>
        </authorList>
    </citation>
    <scope>NUCLEOTIDE SEQUENCE</scope>
    <source>
        <tissue evidence="1">Shoot tissue taken approximately 20 cm above the soil surface</tissue>
    </source>
</reference>
<evidence type="ECO:0000313" key="1">
    <source>
        <dbReference type="EMBL" id="JAD60817.1"/>
    </source>
</evidence>